<protein>
    <submittedName>
        <fullName evidence="1">Uncharacterized protein</fullName>
    </submittedName>
</protein>
<dbReference type="EMBL" id="FQVG01000078">
    <property type="protein sequence ID" value="SHF44046.1"/>
    <property type="molecule type" value="Genomic_DNA"/>
</dbReference>
<evidence type="ECO:0000313" key="1">
    <source>
        <dbReference type="EMBL" id="SHF44046.1"/>
    </source>
</evidence>
<accession>A0A1M5BNT9</accession>
<dbReference type="InterPro" id="IPR043502">
    <property type="entry name" value="DNA/RNA_pol_sf"/>
</dbReference>
<dbReference type="Proteomes" id="UP000184423">
    <property type="component" value="Unassembled WGS sequence"/>
</dbReference>
<gene>
    <name evidence="1" type="ORF">SAMN02746091_02528</name>
</gene>
<reference evidence="2" key="1">
    <citation type="submission" date="2016-11" db="EMBL/GenBank/DDBJ databases">
        <authorList>
            <person name="Varghese N."/>
            <person name="Submissions S."/>
        </authorList>
    </citation>
    <scope>NUCLEOTIDE SEQUENCE [LARGE SCALE GENOMIC DNA]</scope>
    <source>
        <strain evidence="2">DSM 10124</strain>
    </source>
</reference>
<evidence type="ECO:0000313" key="2">
    <source>
        <dbReference type="Proteomes" id="UP000184423"/>
    </source>
</evidence>
<dbReference type="Gene3D" id="3.90.1600.10">
    <property type="entry name" value="Palm domain of DNA polymerase"/>
    <property type="match status" value="1"/>
</dbReference>
<dbReference type="RefSeq" id="WP_084106785.1">
    <property type="nucleotide sequence ID" value="NZ_FQVG01000078.1"/>
</dbReference>
<keyword evidence="2" id="KW-1185">Reference proteome</keyword>
<dbReference type="InterPro" id="IPR023211">
    <property type="entry name" value="DNA_pol_palm_dom_sf"/>
</dbReference>
<dbReference type="SUPFAM" id="SSF53098">
    <property type="entry name" value="Ribonuclease H-like"/>
    <property type="match status" value="1"/>
</dbReference>
<name>A0A1M5BNT9_9CLOT</name>
<organism evidence="1 2">
    <name type="scientific">Caloramator proteoclasticus DSM 10124</name>
    <dbReference type="NCBI Taxonomy" id="1121262"/>
    <lineage>
        <taxon>Bacteria</taxon>
        <taxon>Bacillati</taxon>
        <taxon>Bacillota</taxon>
        <taxon>Clostridia</taxon>
        <taxon>Eubacteriales</taxon>
        <taxon>Clostridiaceae</taxon>
        <taxon>Caloramator</taxon>
    </lineage>
</organism>
<sequence length="563" mass="66103">MILFFDAEVFLADWLFVILDPEKHKKYVFINDAKKLASFYEEHKDYIWIGYNSHHYDQYILKGILCGFNPYDISNYIISEKKPGWQYSSLFKDIQLNEFDIMTTTHGLKELEGFMGNDIRESSVSFSIDRKLTDEELEEVVKYCTHDVEQTMEIFLHRKEEFETHVALLNAFKLPLKYISKTKAQLAAIILNAKKTNRDDEFDLEIPDNLRINKYIEVLEWYKNSSNHNYDKFLEIDISGVPHVFAWGGLHGAIEKYVGEGIILNVDVVSFYPTLMIEYGFLSRNVVDSNLYKQIYEERIKLKAENNPLHKPYKIVLNSTYGSMKHKYNNLYDPRQANNVCVVGQLLLLDLIEKLEPHWMLIQSNTDGLIGEIKRISDLDKIKEICREWEERTHMKLEFETFKKIYQKDVNNYILIHEDGSFKSKGAYVKTLNEIDNDLPIVNTALKEYFINKTPVEETINNCKDLLMFQKVVKLTYKYSHALYGDKPLKEKTLRVFASKNEDDKGVFKVKPNGRVEKIANTPEKCFILNDSVIGKRVPRRLDKEWYINLAKKRIEDFVGKVD</sequence>
<dbReference type="InterPro" id="IPR012337">
    <property type="entry name" value="RNaseH-like_sf"/>
</dbReference>
<dbReference type="SUPFAM" id="SSF56672">
    <property type="entry name" value="DNA/RNA polymerases"/>
    <property type="match status" value="1"/>
</dbReference>
<proteinExistence type="predicted"/>
<dbReference type="AlphaFoldDB" id="A0A1M5BNT9"/>